<dbReference type="InterPro" id="IPR029062">
    <property type="entry name" value="Class_I_gatase-like"/>
</dbReference>
<feature type="domain" description="HTH araC/xylS-type" evidence="4">
    <location>
        <begin position="221"/>
        <end position="319"/>
    </location>
</feature>
<dbReference type="Pfam" id="PF01965">
    <property type="entry name" value="DJ-1_PfpI"/>
    <property type="match status" value="1"/>
</dbReference>
<dbReference type="InterPro" id="IPR020449">
    <property type="entry name" value="Tscrpt_reg_AraC-type_HTH"/>
</dbReference>
<reference evidence="6" key="1">
    <citation type="journal article" date="2019" name="Int. J. Syst. Evol. Microbiol.">
        <title>The Global Catalogue of Microorganisms (GCM) 10K type strain sequencing project: providing services to taxonomists for standard genome sequencing and annotation.</title>
        <authorList>
            <consortium name="The Broad Institute Genomics Platform"/>
            <consortium name="The Broad Institute Genome Sequencing Center for Infectious Disease"/>
            <person name="Wu L."/>
            <person name="Ma J."/>
        </authorList>
    </citation>
    <scope>NUCLEOTIDE SEQUENCE [LARGE SCALE GENOMIC DNA]</scope>
    <source>
        <strain evidence="6">CCUG 58938</strain>
    </source>
</reference>
<dbReference type="InterPro" id="IPR052158">
    <property type="entry name" value="INH-QAR"/>
</dbReference>
<dbReference type="PROSITE" id="PS01124">
    <property type="entry name" value="HTH_ARAC_FAMILY_2"/>
    <property type="match status" value="1"/>
</dbReference>
<dbReference type="Gene3D" id="1.10.10.60">
    <property type="entry name" value="Homeodomain-like"/>
    <property type="match status" value="2"/>
</dbReference>
<name>A0ABW3K2C7_9BACT</name>
<dbReference type="SMART" id="SM00342">
    <property type="entry name" value="HTH_ARAC"/>
    <property type="match status" value="1"/>
</dbReference>
<dbReference type="InterPro" id="IPR018060">
    <property type="entry name" value="HTH_AraC"/>
</dbReference>
<dbReference type="SUPFAM" id="SSF52317">
    <property type="entry name" value="Class I glutamine amidotransferase-like"/>
    <property type="match status" value="1"/>
</dbReference>
<evidence type="ECO:0000313" key="5">
    <source>
        <dbReference type="EMBL" id="MFD1000073.1"/>
    </source>
</evidence>
<keyword evidence="6" id="KW-1185">Reference proteome</keyword>
<accession>A0ABW3K2C7</accession>
<evidence type="ECO:0000256" key="2">
    <source>
        <dbReference type="ARBA" id="ARBA00023125"/>
    </source>
</evidence>
<dbReference type="PRINTS" id="PR00032">
    <property type="entry name" value="HTHARAC"/>
</dbReference>
<dbReference type="EMBL" id="JBHTKA010000003">
    <property type="protein sequence ID" value="MFD1000073.1"/>
    <property type="molecule type" value="Genomic_DNA"/>
</dbReference>
<evidence type="ECO:0000256" key="1">
    <source>
        <dbReference type="ARBA" id="ARBA00023015"/>
    </source>
</evidence>
<protein>
    <submittedName>
        <fullName evidence="5">GlxA family transcriptional regulator</fullName>
    </submittedName>
</protein>
<dbReference type="InterPro" id="IPR002818">
    <property type="entry name" value="DJ-1/PfpI"/>
</dbReference>
<evidence type="ECO:0000256" key="3">
    <source>
        <dbReference type="ARBA" id="ARBA00023163"/>
    </source>
</evidence>
<sequence length="327" mass="36938">MKHISILVPKGAAALSCIEGAFTCFTKANDFLESMGRPRLFNVQLVGIDKDAQVYDRLFKVSPDVLVNDVNKTDLIIIPAVNGDMNTVIAANAEFFPWIVKQHSRGAEIASLCVGAFLLAATGLVDGKRVATHWLSVNEFRRMFPSIELVSDKIITDEQGIYSSGGANSFWNLLLYILEKYTDRELSILAAKYFAIEIDRSSQSAFIMFRGQKDHQDESVKKAQEFIEQNFQERITVDQLSDMFAVGRRSLERRFKKATCNTVSEYIQRVKIEAAKKSFETSRKNINEIMSDVGYSDTKAFRTIFKRATGLSPLEYRNKYNKEGAFA</sequence>
<dbReference type="Gene3D" id="3.40.50.880">
    <property type="match status" value="1"/>
</dbReference>
<dbReference type="InterPro" id="IPR009057">
    <property type="entry name" value="Homeodomain-like_sf"/>
</dbReference>
<gene>
    <name evidence="5" type="ORF">ACFQ21_12190</name>
</gene>
<dbReference type="PANTHER" id="PTHR43130">
    <property type="entry name" value="ARAC-FAMILY TRANSCRIPTIONAL REGULATOR"/>
    <property type="match status" value="1"/>
</dbReference>
<comment type="caution">
    <text evidence="5">The sequence shown here is derived from an EMBL/GenBank/DDBJ whole genome shotgun (WGS) entry which is preliminary data.</text>
</comment>
<dbReference type="Proteomes" id="UP001597112">
    <property type="component" value="Unassembled WGS sequence"/>
</dbReference>
<evidence type="ECO:0000259" key="4">
    <source>
        <dbReference type="PROSITE" id="PS01124"/>
    </source>
</evidence>
<keyword evidence="3" id="KW-0804">Transcription</keyword>
<dbReference type="PANTHER" id="PTHR43130:SF3">
    <property type="entry name" value="HTH-TYPE TRANSCRIPTIONAL REGULATOR RV1931C"/>
    <property type="match status" value="1"/>
</dbReference>
<keyword evidence="1" id="KW-0805">Transcription regulation</keyword>
<keyword evidence="2" id="KW-0238">DNA-binding</keyword>
<organism evidence="5 6">
    <name type="scientific">Ohtaekwangia kribbensis</name>
    <dbReference type="NCBI Taxonomy" id="688913"/>
    <lineage>
        <taxon>Bacteria</taxon>
        <taxon>Pseudomonadati</taxon>
        <taxon>Bacteroidota</taxon>
        <taxon>Cytophagia</taxon>
        <taxon>Cytophagales</taxon>
        <taxon>Fulvivirgaceae</taxon>
        <taxon>Ohtaekwangia</taxon>
    </lineage>
</organism>
<dbReference type="RefSeq" id="WP_377579365.1">
    <property type="nucleotide sequence ID" value="NZ_JBHTKA010000003.1"/>
</dbReference>
<proteinExistence type="predicted"/>
<dbReference type="SUPFAM" id="SSF46689">
    <property type="entry name" value="Homeodomain-like"/>
    <property type="match status" value="2"/>
</dbReference>
<dbReference type="Pfam" id="PF12833">
    <property type="entry name" value="HTH_18"/>
    <property type="match status" value="1"/>
</dbReference>
<evidence type="ECO:0000313" key="6">
    <source>
        <dbReference type="Proteomes" id="UP001597112"/>
    </source>
</evidence>